<keyword evidence="1" id="KW-1133">Transmembrane helix</keyword>
<gene>
    <name evidence="2" type="ORF">VRS74_12045</name>
</gene>
<reference evidence="2 3" key="1">
    <citation type="submission" date="2024-01" db="EMBL/GenBank/DDBJ databases">
        <title>The genome sequence of Erythrobacteraceae sp. strain 1XM1-14.</title>
        <authorList>
            <person name="Liu Y."/>
        </authorList>
    </citation>
    <scope>NUCLEOTIDE SEQUENCE [LARGE SCALE GENOMIC DNA]</scope>
    <source>
        <strain evidence="2 3">1XM1-14</strain>
    </source>
</reference>
<evidence type="ECO:0000256" key="1">
    <source>
        <dbReference type="SAM" id="Phobius"/>
    </source>
</evidence>
<sequence>MTSASFVIAPGVALLNHLVVTRCEMPEEARPTRLARLHNAIAIVVMGALAVMYFVLI</sequence>
<proteinExistence type="predicted"/>
<protein>
    <submittedName>
        <fullName evidence="2">Uncharacterized protein</fullName>
    </submittedName>
</protein>
<name>A0ABU7GHB5_9SPHN</name>
<keyword evidence="1" id="KW-0472">Membrane</keyword>
<accession>A0ABU7GHB5</accession>
<evidence type="ECO:0000313" key="2">
    <source>
        <dbReference type="EMBL" id="MEE1878414.1"/>
    </source>
</evidence>
<organism evidence="2 3">
    <name type="scientific">Altererythrobacter litoralis</name>
    <dbReference type="NCBI Taxonomy" id="3113904"/>
    <lineage>
        <taxon>Bacteria</taxon>
        <taxon>Pseudomonadati</taxon>
        <taxon>Pseudomonadota</taxon>
        <taxon>Alphaproteobacteria</taxon>
        <taxon>Sphingomonadales</taxon>
        <taxon>Erythrobacteraceae</taxon>
        <taxon>Altererythrobacter</taxon>
    </lineage>
</organism>
<feature type="transmembrane region" description="Helical" evidence="1">
    <location>
        <begin position="37"/>
        <end position="56"/>
    </location>
</feature>
<keyword evidence="1" id="KW-0812">Transmembrane</keyword>
<dbReference type="Proteomes" id="UP001343492">
    <property type="component" value="Unassembled WGS sequence"/>
</dbReference>
<comment type="caution">
    <text evidence="2">The sequence shown here is derived from an EMBL/GenBank/DDBJ whole genome shotgun (WGS) entry which is preliminary data.</text>
</comment>
<dbReference type="RefSeq" id="WP_354145477.1">
    <property type="nucleotide sequence ID" value="NZ_JAZDQV010000014.1"/>
</dbReference>
<dbReference type="EMBL" id="JAZDQV010000014">
    <property type="protein sequence ID" value="MEE1878414.1"/>
    <property type="molecule type" value="Genomic_DNA"/>
</dbReference>
<evidence type="ECO:0000313" key="3">
    <source>
        <dbReference type="Proteomes" id="UP001343492"/>
    </source>
</evidence>
<keyword evidence="3" id="KW-1185">Reference proteome</keyword>